<dbReference type="InterPro" id="IPR040847">
    <property type="entry name" value="SH3_15"/>
</dbReference>
<evidence type="ECO:0000313" key="13">
    <source>
        <dbReference type="EMBL" id="KAK2163137.1"/>
    </source>
</evidence>
<dbReference type="Gene3D" id="1.10.510.10">
    <property type="entry name" value="Transferase(Phosphotransferase) domain 1"/>
    <property type="match status" value="1"/>
</dbReference>
<sequence length="632" mass="69693">MDTFRLGHYVVNKGNVLGVGGFGIVYSGIDETTAKKVAIKQVKINTDEDGYMAMQEIKHFDRLPGHPNLVQLLDFHYKDKSFWMVMDFSDVGDLDVYICQKNPNFDEKLRLMFQCACAIAHMHSASPPVVHRDIKPANVLLFRESGGKMVAKLSDFGLSKMAETAATTAMFNTAAGTPGYLAPEVFEQKPYDLSVDVFSLGLVFLAMIQHNKGQERLFPHSLTGPTMLPIGMAMFNANQTQQPQPQLVAIEDSDKSDLKKLKAVIMKMAVSDPKERLSAVKVAKVLGEITGLDPVVQAAAGAKSEPAPSNDTSVDGDDDGTLCGRLLEEALQEKLKKQTKQGKGGKEEGRKSTESSGKESSGHGIHELHEVVDLMSLLRLALGGVLETHEEKKFGVGEKVRVDTSEAKAVRLQEDHGGWNSEMKKYLGKVGVVKYKLANVVKVQFSDGKVWSYNPAMLESCDDESDVVDDKTQAFKRYDIVSIEKNKERAKKLQENHGGWNPKMSSVLGLKGIVNKVDGDGDVLVECINSTKWFFNPKLLTPFDTSDMTFQDGDFVLVIDSYQKVKALQDSAHGGWNENMRESLGKAGIVSGVLSIGRIRVKLSSRHWVFNKDALRLIAKSEEMMQAVLQSD</sequence>
<evidence type="ECO:0000256" key="1">
    <source>
        <dbReference type="ARBA" id="ARBA00004906"/>
    </source>
</evidence>
<keyword evidence="7" id="KW-0833">Ubl conjugation pathway</keyword>
<dbReference type="GO" id="GO:0005524">
    <property type="term" value="F:ATP binding"/>
    <property type="evidence" value="ECO:0007669"/>
    <property type="project" value="UniProtKB-UniRule"/>
</dbReference>
<gene>
    <name evidence="13" type="ORF">NP493_1479g00030</name>
</gene>
<keyword evidence="3" id="KW-0479">Metal-binding</keyword>
<dbReference type="EMBL" id="JAODUO010001479">
    <property type="protein sequence ID" value="KAK2163137.1"/>
    <property type="molecule type" value="Genomic_DNA"/>
</dbReference>
<evidence type="ECO:0000256" key="3">
    <source>
        <dbReference type="ARBA" id="ARBA00022723"/>
    </source>
</evidence>
<dbReference type="PROSITE" id="PS00107">
    <property type="entry name" value="PROTEIN_KINASE_ATP"/>
    <property type="match status" value="1"/>
</dbReference>
<evidence type="ECO:0000256" key="8">
    <source>
        <dbReference type="ARBA" id="ARBA00022833"/>
    </source>
</evidence>
<feature type="binding site" evidence="10">
    <location>
        <position position="40"/>
    </location>
    <ligand>
        <name>ATP</name>
        <dbReference type="ChEBI" id="CHEBI:30616"/>
    </ligand>
</feature>
<evidence type="ECO:0000256" key="5">
    <source>
        <dbReference type="ARBA" id="ARBA00022741"/>
    </source>
</evidence>
<keyword evidence="9 10" id="KW-0067">ATP-binding</keyword>
<keyword evidence="14" id="KW-1185">Reference proteome</keyword>
<dbReference type="Pfam" id="PF18346">
    <property type="entry name" value="SH3_15"/>
    <property type="match status" value="3"/>
</dbReference>
<keyword evidence="8" id="KW-0862">Zinc</keyword>
<dbReference type="GO" id="GO:0016567">
    <property type="term" value="P:protein ubiquitination"/>
    <property type="evidence" value="ECO:0007669"/>
    <property type="project" value="TreeGrafter"/>
</dbReference>
<protein>
    <recommendedName>
        <fullName evidence="12">Protein kinase domain-containing protein</fullName>
    </recommendedName>
</protein>
<dbReference type="PROSITE" id="PS50011">
    <property type="entry name" value="PROTEIN_KINASE_DOM"/>
    <property type="match status" value="1"/>
</dbReference>
<dbReference type="InterPro" id="IPR011009">
    <property type="entry name" value="Kinase-like_dom_sf"/>
</dbReference>
<dbReference type="PANTHER" id="PTHR24202">
    <property type="entry name" value="E3 UBIQUITIN-PROTEIN LIGASE MIB2"/>
    <property type="match status" value="1"/>
</dbReference>
<keyword evidence="6" id="KW-0863">Zinc-finger</keyword>
<dbReference type="SUPFAM" id="SSF56112">
    <property type="entry name" value="Protein kinase-like (PK-like)"/>
    <property type="match status" value="1"/>
</dbReference>
<feature type="region of interest" description="Disordered" evidence="11">
    <location>
        <begin position="300"/>
        <end position="322"/>
    </location>
</feature>
<name>A0AAD9K1I7_RIDPI</name>
<dbReference type="GO" id="GO:0004672">
    <property type="term" value="F:protein kinase activity"/>
    <property type="evidence" value="ECO:0007669"/>
    <property type="project" value="InterPro"/>
</dbReference>
<evidence type="ECO:0000256" key="7">
    <source>
        <dbReference type="ARBA" id="ARBA00022786"/>
    </source>
</evidence>
<feature type="domain" description="Protein kinase" evidence="12">
    <location>
        <begin position="11"/>
        <end position="296"/>
    </location>
</feature>
<dbReference type="AlphaFoldDB" id="A0AAD9K1I7"/>
<accession>A0AAD9K1I7</accession>
<dbReference type="GO" id="GO:0008270">
    <property type="term" value="F:zinc ion binding"/>
    <property type="evidence" value="ECO:0007669"/>
    <property type="project" value="UniProtKB-KW"/>
</dbReference>
<dbReference type="InterPro" id="IPR017441">
    <property type="entry name" value="Protein_kinase_ATP_BS"/>
</dbReference>
<dbReference type="InterPro" id="IPR008271">
    <property type="entry name" value="Ser/Thr_kinase_AS"/>
</dbReference>
<feature type="compositionally biased region" description="Basic and acidic residues" evidence="11">
    <location>
        <begin position="344"/>
        <end position="365"/>
    </location>
</feature>
<evidence type="ECO:0000256" key="9">
    <source>
        <dbReference type="ARBA" id="ARBA00022840"/>
    </source>
</evidence>
<evidence type="ECO:0000256" key="11">
    <source>
        <dbReference type="SAM" id="MobiDB-lite"/>
    </source>
</evidence>
<comment type="caution">
    <text evidence="13">The sequence shown here is derived from an EMBL/GenBank/DDBJ whole genome shotgun (WGS) entry which is preliminary data.</text>
</comment>
<dbReference type="InterPro" id="IPR000719">
    <property type="entry name" value="Prot_kinase_dom"/>
</dbReference>
<evidence type="ECO:0000256" key="4">
    <source>
        <dbReference type="ARBA" id="ARBA00022737"/>
    </source>
</evidence>
<organism evidence="13 14">
    <name type="scientific">Ridgeia piscesae</name>
    <name type="common">Tubeworm</name>
    <dbReference type="NCBI Taxonomy" id="27915"/>
    <lineage>
        <taxon>Eukaryota</taxon>
        <taxon>Metazoa</taxon>
        <taxon>Spiralia</taxon>
        <taxon>Lophotrochozoa</taxon>
        <taxon>Annelida</taxon>
        <taxon>Polychaeta</taxon>
        <taxon>Sedentaria</taxon>
        <taxon>Canalipalpata</taxon>
        <taxon>Sabellida</taxon>
        <taxon>Siboglinidae</taxon>
        <taxon>Ridgeia</taxon>
    </lineage>
</organism>
<dbReference type="Pfam" id="PF00069">
    <property type="entry name" value="Pkinase"/>
    <property type="match status" value="1"/>
</dbReference>
<evidence type="ECO:0000256" key="2">
    <source>
        <dbReference type="ARBA" id="ARBA00022679"/>
    </source>
</evidence>
<evidence type="ECO:0000256" key="10">
    <source>
        <dbReference type="PROSITE-ProRule" id="PRU10141"/>
    </source>
</evidence>
<keyword evidence="4" id="KW-0677">Repeat</keyword>
<proteinExistence type="predicted"/>
<feature type="region of interest" description="Disordered" evidence="11">
    <location>
        <begin position="335"/>
        <end position="365"/>
    </location>
</feature>
<reference evidence="13" key="1">
    <citation type="journal article" date="2023" name="Mol. Biol. Evol.">
        <title>Third-Generation Sequencing Reveals the Adaptive Role of the Epigenome in Three Deep-Sea Polychaetes.</title>
        <authorList>
            <person name="Perez M."/>
            <person name="Aroh O."/>
            <person name="Sun Y."/>
            <person name="Lan Y."/>
            <person name="Juniper S.K."/>
            <person name="Young C.R."/>
            <person name="Angers B."/>
            <person name="Qian P.Y."/>
        </authorList>
    </citation>
    <scope>NUCLEOTIDE SEQUENCE</scope>
    <source>
        <strain evidence="13">R07B-5</strain>
    </source>
</reference>
<evidence type="ECO:0000259" key="12">
    <source>
        <dbReference type="PROSITE" id="PS50011"/>
    </source>
</evidence>
<dbReference type="Proteomes" id="UP001209878">
    <property type="component" value="Unassembled WGS sequence"/>
</dbReference>
<dbReference type="PANTHER" id="PTHR24202:SF4">
    <property type="entry name" value="E3 UBIQUITIN-PROTEIN LIGASE MIB2-RELATED"/>
    <property type="match status" value="1"/>
</dbReference>
<evidence type="ECO:0000313" key="14">
    <source>
        <dbReference type="Proteomes" id="UP001209878"/>
    </source>
</evidence>
<comment type="pathway">
    <text evidence="1">Protein modification; protein ubiquitination.</text>
</comment>
<dbReference type="PROSITE" id="PS00108">
    <property type="entry name" value="PROTEIN_KINASE_ST"/>
    <property type="match status" value="1"/>
</dbReference>
<evidence type="ECO:0000256" key="6">
    <source>
        <dbReference type="ARBA" id="ARBA00022771"/>
    </source>
</evidence>
<dbReference type="GO" id="GO:0005737">
    <property type="term" value="C:cytoplasm"/>
    <property type="evidence" value="ECO:0007669"/>
    <property type="project" value="TreeGrafter"/>
</dbReference>
<dbReference type="SMART" id="SM00220">
    <property type="entry name" value="S_TKc"/>
    <property type="match status" value="1"/>
</dbReference>
<keyword evidence="2" id="KW-0808">Transferase</keyword>
<dbReference type="CDD" id="cd14014">
    <property type="entry name" value="STKc_PknB_like"/>
    <property type="match status" value="1"/>
</dbReference>
<dbReference type="Gene3D" id="3.30.200.20">
    <property type="entry name" value="Phosphorylase Kinase, domain 1"/>
    <property type="match status" value="1"/>
</dbReference>
<keyword evidence="5 10" id="KW-0547">Nucleotide-binding</keyword>